<dbReference type="CDD" id="cd00570">
    <property type="entry name" value="GST_N_family"/>
    <property type="match status" value="1"/>
</dbReference>
<feature type="domain" description="GST C-terminal" evidence="2">
    <location>
        <begin position="88"/>
        <end position="215"/>
    </location>
</feature>
<dbReference type="SUPFAM" id="SSF52833">
    <property type="entry name" value="Thioredoxin-like"/>
    <property type="match status" value="1"/>
</dbReference>
<evidence type="ECO:0000259" key="1">
    <source>
        <dbReference type="PROSITE" id="PS50404"/>
    </source>
</evidence>
<sequence length="224" mass="25173">MKLYSGPLSMFGAKAEIAALEKGLNVELIMVPFEMKTLYQPKHPDVLRINPKRQVPVLIDGDLEIFDSTQIFEYFESIKPEPALWPAEPKARARARLLEHKSDEVYFPPIIRLMGLQATPDDPAAVDARAAALAFYDGMEKEIADKEWLAGRYSYADIAFYMAQIFGDRMGAPMTDAHPRLQAWRDRMSARPAVRKVAGAMGRYLLSQGRKLPAFLAKLTTTSP</sequence>
<dbReference type="Pfam" id="PF13417">
    <property type="entry name" value="GST_N_3"/>
    <property type="match status" value="1"/>
</dbReference>
<protein>
    <submittedName>
        <fullName evidence="3">Glutathione S-transferase</fullName>
    </submittedName>
</protein>
<dbReference type="InterPro" id="IPR010987">
    <property type="entry name" value="Glutathione-S-Trfase_C-like"/>
</dbReference>
<dbReference type="AlphaFoldDB" id="A0A512NGP5"/>
<dbReference type="SUPFAM" id="SSF47616">
    <property type="entry name" value="GST C-terminal domain-like"/>
    <property type="match status" value="1"/>
</dbReference>
<evidence type="ECO:0000313" key="3">
    <source>
        <dbReference type="EMBL" id="GEP58123.1"/>
    </source>
</evidence>
<dbReference type="InterPro" id="IPR036249">
    <property type="entry name" value="Thioredoxin-like_sf"/>
</dbReference>
<dbReference type="Proteomes" id="UP000321058">
    <property type="component" value="Unassembled WGS sequence"/>
</dbReference>
<dbReference type="SFLD" id="SFLDS00019">
    <property type="entry name" value="Glutathione_Transferase_(cytos"/>
    <property type="match status" value="1"/>
</dbReference>
<dbReference type="PANTHER" id="PTHR44051:SF8">
    <property type="entry name" value="GLUTATHIONE S-TRANSFERASE GSTA"/>
    <property type="match status" value="1"/>
</dbReference>
<dbReference type="InterPro" id="IPR040079">
    <property type="entry name" value="Glutathione_S-Trfase"/>
</dbReference>
<dbReference type="PANTHER" id="PTHR44051">
    <property type="entry name" value="GLUTATHIONE S-TRANSFERASE-RELATED"/>
    <property type="match status" value="1"/>
</dbReference>
<dbReference type="InterPro" id="IPR004045">
    <property type="entry name" value="Glutathione_S-Trfase_N"/>
</dbReference>
<gene>
    <name evidence="3" type="ORF">RSO01_52890</name>
</gene>
<dbReference type="InterPro" id="IPR036282">
    <property type="entry name" value="Glutathione-S-Trfase_C_sf"/>
</dbReference>
<feature type="domain" description="GST N-terminal" evidence="1">
    <location>
        <begin position="1"/>
        <end position="83"/>
    </location>
</feature>
<dbReference type="GO" id="GO:0016740">
    <property type="term" value="F:transferase activity"/>
    <property type="evidence" value="ECO:0007669"/>
    <property type="project" value="UniProtKB-KW"/>
</dbReference>
<dbReference type="Gene3D" id="3.40.30.10">
    <property type="entry name" value="Glutaredoxin"/>
    <property type="match status" value="1"/>
</dbReference>
<dbReference type="RefSeq" id="WP_147153060.1">
    <property type="nucleotide sequence ID" value="NZ_BKAJ01000094.1"/>
</dbReference>
<proteinExistence type="predicted"/>
<keyword evidence="4" id="KW-1185">Reference proteome</keyword>
<evidence type="ECO:0000259" key="2">
    <source>
        <dbReference type="PROSITE" id="PS50405"/>
    </source>
</evidence>
<dbReference type="PROSITE" id="PS50404">
    <property type="entry name" value="GST_NTER"/>
    <property type="match status" value="1"/>
</dbReference>
<dbReference type="OrthoDB" id="9782992at2"/>
<name>A0A512NGP5_9HYPH</name>
<dbReference type="InterPro" id="IPR004046">
    <property type="entry name" value="GST_C"/>
</dbReference>
<organism evidence="3 4">
    <name type="scientific">Reyranella soli</name>
    <dbReference type="NCBI Taxonomy" id="1230389"/>
    <lineage>
        <taxon>Bacteria</taxon>
        <taxon>Pseudomonadati</taxon>
        <taxon>Pseudomonadota</taxon>
        <taxon>Alphaproteobacteria</taxon>
        <taxon>Hyphomicrobiales</taxon>
        <taxon>Reyranellaceae</taxon>
        <taxon>Reyranella</taxon>
    </lineage>
</organism>
<dbReference type="Pfam" id="PF00043">
    <property type="entry name" value="GST_C"/>
    <property type="match status" value="1"/>
</dbReference>
<dbReference type="SFLD" id="SFLDG00358">
    <property type="entry name" value="Main_(cytGST)"/>
    <property type="match status" value="1"/>
</dbReference>
<dbReference type="EMBL" id="BKAJ01000094">
    <property type="protein sequence ID" value="GEP58123.1"/>
    <property type="molecule type" value="Genomic_DNA"/>
</dbReference>
<evidence type="ECO:0000313" key="4">
    <source>
        <dbReference type="Proteomes" id="UP000321058"/>
    </source>
</evidence>
<dbReference type="Gene3D" id="1.20.1050.10">
    <property type="match status" value="1"/>
</dbReference>
<accession>A0A512NGP5</accession>
<keyword evidence="3" id="KW-0808">Transferase</keyword>
<reference evidence="3 4" key="1">
    <citation type="submission" date="2019-07" db="EMBL/GenBank/DDBJ databases">
        <title>Whole genome shotgun sequence of Reyranella soli NBRC 108950.</title>
        <authorList>
            <person name="Hosoyama A."/>
            <person name="Uohara A."/>
            <person name="Ohji S."/>
            <person name="Ichikawa N."/>
        </authorList>
    </citation>
    <scope>NUCLEOTIDE SEQUENCE [LARGE SCALE GENOMIC DNA]</scope>
    <source>
        <strain evidence="3 4">NBRC 108950</strain>
    </source>
</reference>
<comment type="caution">
    <text evidence="3">The sequence shown here is derived from an EMBL/GenBank/DDBJ whole genome shotgun (WGS) entry which is preliminary data.</text>
</comment>
<dbReference type="PROSITE" id="PS50405">
    <property type="entry name" value="GST_CTER"/>
    <property type="match status" value="1"/>
</dbReference>